<dbReference type="EMBL" id="CDMZ01000017">
    <property type="protein sequence ID" value="CEM04563.1"/>
    <property type="molecule type" value="Genomic_DNA"/>
</dbReference>
<keyword evidence="2" id="KW-1133">Transmembrane helix</keyword>
<feature type="compositionally biased region" description="Polar residues" evidence="1">
    <location>
        <begin position="920"/>
        <end position="932"/>
    </location>
</feature>
<evidence type="ECO:0000256" key="2">
    <source>
        <dbReference type="SAM" id="Phobius"/>
    </source>
</evidence>
<feature type="compositionally biased region" description="Basic and acidic residues" evidence="1">
    <location>
        <begin position="335"/>
        <end position="357"/>
    </location>
</feature>
<feature type="region of interest" description="Disordered" evidence="1">
    <location>
        <begin position="2069"/>
        <end position="2179"/>
    </location>
</feature>
<keyword evidence="2" id="KW-0472">Membrane</keyword>
<feature type="compositionally biased region" description="Basic and acidic residues" evidence="1">
    <location>
        <begin position="115"/>
        <end position="137"/>
    </location>
</feature>
<feature type="compositionally biased region" description="Acidic residues" evidence="1">
    <location>
        <begin position="2218"/>
        <end position="2231"/>
    </location>
</feature>
<feature type="compositionally biased region" description="Polar residues" evidence="1">
    <location>
        <begin position="1108"/>
        <end position="1127"/>
    </location>
</feature>
<protein>
    <submittedName>
        <fullName evidence="3">Uncharacterized protein</fullName>
    </submittedName>
</protein>
<feature type="compositionally biased region" description="Polar residues" evidence="1">
    <location>
        <begin position="2446"/>
        <end position="2455"/>
    </location>
</feature>
<feature type="compositionally biased region" description="Low complexity" evidence="1">
    <location>
        <begin position="2528"/>
        <end position="2543"/>
    </location>
</feature>
<feature type="compositionally biased region" description="Basic residues" evidence="1">
    <location>
        <begin position="958"/>
        <end position="972"/>
    </location>
</feature>
<feature type="compositionally biased region" description="Low complexity" evidence="1">
    <location>
        <begin position="428"/>
        <end position="441"/>
    </location>
</feature>
<organism evidence="3">
    <name type="scientific">Chromera velia CCMP2878</name>
    <dbReference type="NCBI Taxonomy" id="1169474"/>
    <lineage>
        <taxon>Eukaryota</taxon>
        <taxon>Sar</taxon>
        <taxon>Alveolata</taxon>
        <taxon>Colpodellida</taxon>
        <taxon>Chromeraceae</taxon>
        <taxon>Chromera</taxon>
    </lineage>
</organism>
<feature type="region of interest" description="Disordered" evidence="1">
    <location>
        <begin position="1656"/>
        <end position="1675"/>
    </location>
</feature>
<evidence type="ECO:0000256" key="1">
    <source>
        <dbReference type="SAM" id="MobiDB-lite"/>
    </source>
</evidence>
<feature type="compositionally biased region" description="Basic residues" evidence="1">
    <location>
        <begin position="742"/>
        <end position="752"/>
    </location>
</feature>
<feature type="compositionally biased region" description="Basic and acidic residues" evidence="1">
    <location>
        <begin position="523"/>
        <end position="548"/>
    </location>
</feature>
<feature type="compositionally biased region" description="Basic and acidic residues" evidence="1">
    <location>
        <begin position="2299"/>
        <end position="2320"/>
    </location>
</feature>
<feature type="compositionally biased region" description="Gly residues" evidence="1">
    <location>
        <begin position="477"/>
        <end position="489"/>
    </location>
</feature>
<feature type="transmembrane region" description="Helical" evidence="2">
    <location>
        <begin position="1881"/>
        <end position="1901"/>
    </location>
</feature>
<feature type="compositionally biased region" description="Gly residues" evidence="1">
    <location>
        <begin position="2630"/>
        <end position="2650"/>
    </location>
</feature>
<feature type="compositionally biased region" description="Basic and acidic residues" evidence="1">
    <location>
        <begin position="490"/>
        <end position="501"/>
    </location>
</feature>
<feature type="compositionally biased region" description="Low complexity" evidence="1">
    <location>
        <begin position="557"/>
        <end position="566"/>
    </location>
</feature>
<feature type="region of interest" description="Disordered" evidence="1">
    <location>
        <begin position="1"/>
        <end position="31"/>
    </location>
</feature>
<feature type="region of interest" description="Disordered" evidence="1">
    <location>
        <begin position="692"/>
        <end position="816"/>
    </location>
</feature>
<reference evidence="3" key="1">
    <citation type="submission" date="2014-11" db="EMBL/GenBank/DDBJ databases">
        <authorList>
            <person name="Otto D Thomas"/>
            <person name="Naeem Raeece"/>
        </authorList>
    </citation>
    <scope>NUCLEOTIDE SEQUENCE</scope>
</reference>
<feature type="transmembrane region" description="Helical" evidence="2">
    <location>
        <begin position="1913"/>
        <end position="1932"/>
    </location>
</feature>
<feature type="region of interest" description="Disordered" evidence="1">
    <location>
        <begin position="258"/>
        <end position="308"/>
    </location>
</feature>
<feature type="region of interest" description="Disordered" evidence="1">
    <location>
        <begin position="1101"/>
        <end position="1238"/>
    </location>
</feature>
<feature type="compositionally biased region" description="Basic and acidic residues" evidence="1">
    <location>
        <begin position="2378"/>
        <end position="2397"/>
    </location>
</feature>
<feature type="transmembrane region" description="Helical" evidence="2">
    <location>
        <begin position="2028"/>
        <end position="2046"/>
    </location>
</feature>
<feature type="compositionally biased region" description="Polar residues" evidence="1">
    <location>
        <begin position="979"/>
        <end position="989"/>
    </location>
</feature>
<dbReference type="GO" id="GO:0006506">
    <property type="term" value="P:GPI anchor biosynthetic process"/>
    <property type="evidence" value="ECO:0007669"/>
    <property type="project" value="InterPro"/>
</dbReference>
<feature type="transmembrane region" description="Helical" evidence="2">
    <location>
        <begin position="1819"/>
        <end position="1843"/>
    </location>
</feature>
<dbReference type="PANTHER" id="PTHR21329:SF3">
    <property type="entry name" value="PHOSPHATIDYLINOSITOL N-ACETYLGLUCOSAMINYLTRANSFERASE SUBUNIT Q"/>
    <property type="match status" value="1"/>
</dbReference>
<evidence type="ECO:0000313" key="3">
    <source>
        <dbReference type="EMBL" id="CEM04563.1"/>
    </source>
</evidence>
<feature type="compositionally biased region" description="Low complexity" evidence="1">
    <location>
        <begin position="504"/>
        <end position="520"/>
    </location>
</feature>
<feature type="region of interest" description="Disordered" evidence="1">
    <location>
        <begin position="103"/>
        <end position="207"/>
    </location>
</feature>
<dbReference type="PANTHER" id="PTHR21329">
    <property type="entry name" value="PHOSPHATIDYLINOSITOL N-ACETYLGLUCOSAMINYLTRANSFERASE SUBUNIT Q-RELATED"/>
    <property type="match status" value="1"/>
</dbReference>
<feature type="transmembrane region" description="Helical" evidence="2">
    <location>
        <begin position="1696"/>
        <end position="1715"/>
    </location>
</feature>
<sequence>MEGDRILQSNAETDAAGGCPEEHSETETESVGQWTSAKIFWPAHHVDRAPGFIVGWSSSSLHLCVACIVQSASIEAVERAVLRATNECTEADIQSIGRPEILGKWLGSRGGQSDSVERERESRERQSQAAEERERESLSLLPEFPTAEISQSSRVKKEKKEETGGEDDDRDGEGNRAAAAGQEGPEGRGVWFVLAGSPDDPRPRPRSVFVDGRPLTLCKLQCQIIFYQQPDLHHFLFPQPTDLVALLHRATAPDLEDFEVESDLDEHEGGQGGGSREGREDDEAEDGYNSGGRSPKTPLAANPSFSPLGGANGRVGGVAFFGSSSSAASPSPALEKGRGGKKERELKTRKRQNESKKTSSKKGGTPGGRGGLNGSTETETAGEVLLLPSADAPACTGVSVTVSVSASPTKAQEGRGSAGTAAATVPASPVLLEPFPPSSSSAEEEGRGPFSSFAEVGTLCPSSFLAPAGAGAEGEEGQGQGQRQGVSGGGKREGGGEKDVPPKSVSGVFPAVSSSSSNISGRPLEEKEGKEKEEGEEPVRVCLKKDVLQDGSGKATPSSPAPSLSPVEGKECGLKIPSGEAEEVLQREKKHNLAVEEHRSDDQDGGGEVSQDTAAESSSQKEEPGGGGQEEQEHEEEGKGEVMGGTEKGFKGEDGGAGATTICKGAATQPTSSSSSSFTSFLTRLLTGKPRRCLTRRPVSPPSHFHGLVARDGGAHAHGHAPPGTQTSARIAVSPPPARSPQSRRHSQRRRSGSSVSAATARGGFSEDMSPGGATVTVPGVASRAPSVSAADRERERDRHHGGTHSTSLPTLPISPVRTPIVRRGDRSGIIPPISEACQQQQPPRRADQRLLHGHGVSRLDRILRQINLSSIVECSMRQHLEITAAMQSASSQLVDRGPGGFGGPSAASSASVGSGSGSEILQTLVGTSSPTGGLLESPAGGVLNRPSLSGPASVRERGRRVQNRGKGKGKQGHPSGADSATPSSSQGSPPLHPRVSSSSSSSSENRKSALRALLSSLPMPPVPFGSSQACGSGGVSMSLNGVSSSPPGDGKMMAKQQAEVSVPPLSAEDGENFPRWGSFHRALSFSFSLVSRWMAGERGASLKGAEESQTPQHTQSNGEGKGQNVSLGGDPPAASQKSSRRGSSCGRDQQKTTEGTPPLVPLAPCMYPQHRLTPAAKGGKAPCSSSPPSNQPTSSQRRRHRCPPQTLPPPPPGTSSSSGSNRAVARSAKTQAGGSDSCWEVDPDLDALVAASCGDGLGGGIKRPFRRPAARDRTSSDLLPCRRPMMHRERDERKGGVDTPQLPPLHTSSTEVLGVDLPPRARSVARPDGRLIWSRSAATATATAAGRVDRHNSGGSPSCPPLFPFAPVPPMHSSSNKRGGDLLPPHHRQLIGMPHTVMQSPPVSREPLVHHFSTPLMSSRASAASSRFVHRGSTAPCTGLPLAAASLPLPLGSRDYEKERGAASSHLGGRGTGGEFCFSSTPQPRAVPRIGSGGGGFTPLTSQGTYRDSRDRERVWNRTSTVSSSTLLFPHAAPLSYARHSPLPAASSDPLILIQHGRPVGGMGGTRGGGSVWGAAGHHGGVERGLLGGGKGIKQHGGGGRASRAAGEGGITAGSAANHFTCLPPGSSPLEIFASKATAAAAAAAAAGGPLLDTAASSQMHPRPSHIGVGGVQGNRSRERWQENLRKPSEVCANLLFWSALTFLRVMSAAWRALTYGEGLKRLKRAVIRRLIKAAFVWCAFVSLFSSLVQTVMIEAGRLVGSGRGRGKAGTWVGDRELFAMWSHVLLRVRVQSQWPALYYRVLRYRSRDRTLYLSNKLLLLSSTSVVLFDTLAGGAVCLFLFSQTKVVLNMVHLGYEFLHLDMLRSRVDWLMASPVGFKLNSNVCHFLSSCILTMAALWNGMTTFATPFEPLIVLLIASCSILGLSAQLALTSDVLNFCTLHVFYIYACLAWLFRVVTSSLYSLWNLFRGLKWNVLRKRVDSCAFDLEQVLVGVILFSLFTFLFPTLAVFYIVFLAIWLVVVLTHCLLRLLLAICSNFPLYLLLLHFSDPNIFSGGVTLNIGSADRGGEVEGEDDLQDGSVPLCRSSTGAVHTRPRDSGGAARLFEFEGDAQVETGGEQPRREKTQIMSAFTPSPRVAPLVSSQTAEEEEEERRKRAGGPQKPSPHRSPPDISGESPSALECSAFFQNAAASLMREVRMDGVIDHINDSTHMMQQEELGEEGEEGGEGEAADQQLGPNTPLVQEREKEKGSAAVSVPLVTAASIGGGQIEHNGKEEGEGPPPAAFGSSETAAVHSPGSKKDKEVAASVKEERREFDDRPPALSERIPTAEFKSPPLETAQPPVSSLSFSPSSPSPPSGSRNPRLLPVSRIGSSSSRPTDEHWKEKKDTACEGRDEDLSSEISENEFLEAIEEEPPPPPPPSTAAPGRLSRGGPGSVLSSAPPAANRSQSVNADSASHADRNRKECAATSFLLISARPLALGVKLSPFFRGLRATFQHLSPLRLLKSVLVGEIIHPCLPVSGSALEPSSLNASSGSSSSKISAAGGGENSRRGRWGQRRGPAGTPCASPSSARGDGGVGSSSSRRLGRLGGHFSGGEGFVGSGVRSDSAGTTASPLRRRNWNVQPSRVHGGTGRAGGAAAAGGIGRGGTKFGSDEDEGGDTATATASSGQRGLDSSAGCKGRGRASNSSAESRGLPGRMQQSGLTSSQIGGAGGGGAPTGGVGVSSGGEWLWAQCPFLIAEFPVFSTKHLWELLVAIWKSDADQLWPL</sequence>
<feature type="region of interest" description="Disordered" evidence="1">
    <location>
        <begin position="1257"/>
        <end position="1322"/>
    </location>
</feature>
<feature type="transmembrane region" description="Helical" evidence="2">
    <location>
        <begin position="1990"/>
        <end position="2022"/>
    </location>
</feature>
<feature type="region of interest" description="Disordered" evidence="1">
    <location>
        <begin position="323"/>
        <end position="385"/>
    </location>
</feature>
<keyword evidence="2" id="KW-0812">Transmembrane</keyword>
<feature type="compositionally biased region" description="Low complexity" evidence="1">
    <location>
        <begin position="1183"/>
        <end position="1196"/>
    </location>
</feature>
<dbReference type="Pfam" id="PF05024">
    <property type="entry name" value="Gpi1"/>
    <property type="match status" value="1"/>
</dbReference>
<dbReference type="VEuPathDB" id="CryptoDB:Cvel_14337"/>
<feature type="transmembrane region" description="Helical" evidence="2">
    <location>
        <begin position="1736"/>
        <end position="1760"/>
    </location>
</feature>
<feature type="compositionally biased region" description="Acidic residues" evidence="1">
    <location>
        <begin position="2398"/>
        <end position="2415"/>
    </location>
</feature>
<feature type="compositionally biased region" description="Low complexity" evidence="1">
    <location>
        <begin position="753"/>
        <end position="763"/>
    </location>
</feature>
<feature type="region of interest" description="Disordered" evidence="1">
    <location>
        <begin position="894"/>
        <end position="1009"/>
    </location>
</feature>
<feature type="region of interest" description="Disordered" evidence="1">
    <location>
        <begin position="1489"/>
        <end position="1514"/>
    </location>
</feature>
<feature type="region of interest" description="Disordered" evidence="1">
    <location>
        <begin position="2526"/>
        <end position="2720"/>
    </location>
</feature>
<feature type="region of interest" description="Disordered" evidence="1">
    <location>
        <begin position="2215"/>
        <end position="2460"/>
    </location>
</feature>
<gene>
    <name evidence="3" type="ORF">Cvel_14337</name>
</gene>
<feature type="compositionally biased region" description="Low complexity" evidence="1">
    <location>
        <begin position="2342"/>
        <end position="2367"/>
    </location>
</feature>
<dbReference type="GO" id="GO:0005783">
    <property type="term" value="C:endoplasmic reticulum"/>
    <property type="evidence" value="ECO:0007669"/>
    <property type="project" value="TreeGrafter"/>
</dbReference>
<feature type="region of interest" description="Disordered" evidence="1">
    <location>
        <begin position="399"/>
        <end position="679"/>
    </location>
</feature>
<feature type="compositionally biased region" description="Basic and acidic residues" evidence="1">
    <location>
        <begin position="791"/>
        <end position="801"/>
    </location>
</feature>
<dbReference type="InterPro" id="IPR007720">
    <property type="entry name" value="PigQ/GPI1"/>
</dbReference>
<feature type="compositionally biased region" description="Low complexity" evidence="1">
    <location>
        <begin position="323"/>
        <end position="334"/>
    </location>
</feature>
<feature type="compositionally biased region" description="Polar residues" evidence="1">
    <location>
        <begin position="2699"/>
        <end position="2709"/>
    </location>
</feature>
<feature type="compositionally biased region" description="Basic and acidic residues" evidence="1">
    <location>
        <begin position="584"/>
        <end position="602"/>
    </location>
</feature>
<feature type="compositionally biased region" description="Gly residues" evidence="1">
    <location>
        <begin position="2588"/>
        <end position="2601"/>
    </location>
</feature>
<dbReference type="GO" id="GO:0016020">
    <property type="term" value="C:membrane"/>
    <property type="evidence" value="ECO:0007669"/>
    <property type="project" value="InterPro"/>
</dbReference>
<accession>A0A0G4F029</accession>
<feature type="compositionally biased region" description="Gly residues" evidence="1">
    <location>
        <begin position="364"/>
        <end position="373"/>
    </location>
</feature>
<name>A0A0G4F029_9ALVE</name>
<feature type="compositionally biased region" description="Low complexity" evidence="1">
    <location>
        <begin position="905"/>
        <end position="914"/>
    </location>
</feature>
<feature type="transmembrane region" description="Helical" evidence="2">
    <location>
        <begin position="1944"/>
        <end position="1969"/>
    </location>
</feature>
<feature type="compositionally biased region" description="Gly residues" evidence="1">
    <location>
        <begin position="2710"/>
        <end position="2720"/>
    </location>
</feature>
<feature type="compositionally biased region" description="Basic and acidic residues" evidence="1">
    <location>
        <begin position="1287"/>
        <end position="1297"/>
    </location>
</feature>
<proteinExistence type="predicted"/>